<reference evidence="9" key="1">
    <citation type="journal article" date="2019" name="Int. J. Syst. Evol. Microbiol.">
        <title>The Global Catalogue of Microorganisms (GCM) 10K type strain sequencing project: providing services to taxonomists for standard genome sequencing and annotation.</title>
        <authorList>
            <consortium name="The Broad Institute Genomics Platform"/>
            <consortium name="The Broad Institute Genome Sequencing Center for Infectious Disease"/>
            <person name="Wu L."/>
            <person name="Ma J."/>
        </authorList>
    </citation>
    <scope>NUCLEOTIDE SEQUENCE [LARGE SCALE GENOMIC DNA]</scope>
    <source>
        <strain evidence="9">KCTC 32255</strain>
    </source>
</reference>
<organism evidence="8 9">
    <name type="scientific">Haloechinothrix salitolerans</name>
    <dbReference type="NCBI Taxonomy" id="926830"/>
    <lineage>
        <taxon>Bacteria</taxon>
        <taxon>Bacillati</taxon>
        <taxon>Actinomycetota</taxon>
        <taxon>Actinomycetes</taxon>
        <taxon>Pseudonocardiales</taxon>
        <taxon>Pseudonocardiaceae</taxon>
        <taxon>Haloechinothrix</taxon>
    </lineage>
</organism>
<evidence type="ECO:0000256" key="3">
    <source>
        <dbReference type="ARBA" id="ARBA00022833"/>
    </source>
</evidence>
<feature type="domain" description="Enoyl reductase (ER)" evidence="7">
    <location>
        <begin position="9"/>
        <end position="358"/>
    </location>
</feature>
<keyword evidence="3 6" id="KW-0862">Zinc</keyword>
<dbReference type="PANTHER" id="PTHR43880:SF12">
    <property type="entry name" value="ALCOHOL DEHYDROGENASE CLASS-3"/>
    <property type="match status" value="1"/>
</dbReference>
<name>A0ABW2BXL2_9PSEU</name>
<evidence type="ECO:0000259" key="7">
    <source>
        <dbReference type="SMART" id="SM00829"/>
    </source>
</evidence>
<evidence type="ECO:0000313" key="9">
    <source>
        <dbReference type="Proteomes" id="UP001596337"/>
    </source>
</evidence>
<evidence type="ECO:0000256" key="6">
    <source>
        <dbReference type="RuleBase" id="RU361277"/>
    </source>
</evidence>
<evidence type="ECO:0000256" key="4">
    <source>
        <dbReference type="ARBA" id="ARBA00023002"/>
    </source>
</evidence>
<dbReference type="SUPFAM" id="SSF51735">
    <property type="entry name" value="NAD(P)-binding Rossmann-fold domains"/>
    <property type="match status" value="1"/>
</dbReference>
<dbReference type="Proteomes" id="UP001596337">
    <property type="component" value="Unassembled WGS sequence"/>
</dbReference>
<keyword evidence="4" id="KW-0560">Oxidoreductase</keyword>
<evidence type="ECO:0000256" key="1">
    <source>
        <dbReference type="ARBA" id="ARBA00008072"/>
    </source>
</evidence>
<dbReference type="InterPro" id="IPR013154">
    <property type="entry name" value="ADH-like_N"/>
</dbReference>
<keyword evidence="2 6" id="KW-0479">Metal-binding</keyword>
<evidence type="ECO:0000256" key="5">
    <source>
        <dbReference type="ARBA" id="ARBA00023027"/>
    </source>
</evidence>
<dbReference type="Gene3D" id="3.90.180.10">
    <property type="entry name" value="Medium-chain alcohol dehydrogenases, catalytic domain"/>
    <property type="match status" value="1"/>
</dbReference>
<evidence type="ECO:0000256" key="2">
    <source>
        <dbReference type="ARBA" id="ARBA00022723"/>
    </source>
</evidence>
<dbReference type="Pfam" id="PF00107">
    <property type="entry name" value="ADH_zinc_N"/>
    <property type="match status" value="1"/>
</dbReference>
<dbReference type="PANTHER" id="PTHR43880">
    <property type="entry name" value="ALCOHOL DEHYDROGENASE"/>
    <property type="match status" value="1"/>
</dbReference>
<proteinExistence type="inferred from homology"/>
<dbReference type="InterPro" id="IPR013149">
    <property type="entry name" value="ADH-like_C"/>
</dbReference>
<dbReference type="InterPro" id="IPR020843">
    <property type="entry name" value="ER"/>
</dbReference>
<accession>A0ABW2BXL2</accession>
<dbReference type="SMART" id="SM00829">
    <property type="entry name" value="PKS_ER"/>
    <property type="match status" value="1"/>
</dbReference>
<dbReference type="InterPro" id="IPR011032">
    <property type="entry name" value="GroES-like_sf"/>
</dbReference>
<gene>
    <name evidence="8" type="ORF">ACFQGD_11520</name>
</gene>
<comment type="cofactor">
    <cofactor evidence="6">
        <name>Zn(2+)</name>
        <dbReference type="ChEBI" id="CHEBI:29105"/>
    </cofactor>
</comment>
<comment type="similarity">
    <text evidence="1 6">Belongs to the zinc-containing alcohol dehydrogenase family.</text>
</comment>
<dbReference type="RefSeq" id="WP_345400316.1">
    <property type="nucleotide sequence ID" value="NZ_BAABLA010000099.1"/>
</dbReference>
<dbReference type="Gene3D" id="3.40.50.720">
    <property type="entry name" value="NAD(P)-binding Rossmann-like Domain"/>
    <property type="match status" value="1"/>
</dbReference>
<keyword evidence="5" id="KW-0520">NAD</keyword>
<evidence type="ECO:0000313" key="8">
    <source>
        <dbReference type="EMBL" id="MFC6867776.1"/>
    </source>
</evidence>
<dbReference type="InterPro" id="IPR036291">
    <property type="entry name" value="NAD(P)-bd_dom_sf"/>
</dbReference>
<dbReference type="Pfam" id="PF08240">
    <property type="entry name" value="ADH_N"/>
    <property type="match status" value="1"/>
</dbReference>
<protein>
    <submittedName>
        <fullName evidence="8">Alcohol dehydrogenase catalytic domain-containing protein</fullName>
    </submittedName>
</protein>
<dbReference type="PROSITE" id="PS00059">
    <property type="entry name" value="ADH_ZINC"/>
    <property type="match status" value="1"/>
</dbReference>
<sequence length="360" mass="37206">MVQALVARGVDSELEICDVQLPETGQHDVRVAVRGAGVCHSDLSMINGVLAPSFPLILGHEASGVVTEVGERVRRVGVGDHVVLNWTPPCRDCWFCQQGEPWLCTATEGIASLPRGSLADGTPSHVTLGVGALAEEVLIGENAVIPVPKELPLAESALLGCAVITGVGAVRNNAKVRPGESVVVVGLGGVGLSAIAGARLAGASRIIALDVNESKRDLALAAGATDFAIADKAASKLIRSLTEGRGADVALECVGRSAAIRTAWGSTRRGGRVVTLGVGAKDDPVSFSGLEIYHFARSLSASVYGSADPDVDVPAIAQSVLDGRLDLDTFVSHRIGLDGVADAFERMREGEGARSLVVFD</sequence>
<keyword evidence="9" id="KW-1185">Reference proteome</keyword>
<comment type="caution">
    <text evidence="8">The sequence shown here is derived from an EMBL/GenBank/DDBJ whole genome shotgun (WGS) entry which is preliminary data.</text>
</comment>
<dbReference type="InterPro" id="IPR002328">
    <property type="entry name" value="ADH_Zn_CS"/>
</dbReference>
<dbReference type="EMBL" id="JBHSXX010000001">
    <property type="protein sequence ID" value="MFC6867776.1"/>
    <property type="molecule type" value="Genomic_DNA"/>
</dbReference>
<dbReference type="SUPFAM" id="SSF50129">
    <property type="entry name" value="GroES-like"/>
    <property type="match status" value="2"/>
</dbReference>